<evidence type="ECO:0000313" key="3">
    <source>
        <dbReference type="Proteomes" id="UP000004477"/>
    </source>
</evidence>
<dbReference type="EMBL" id="ACBX02000014">
    <property type="protein sequence ID" value="EFB35623.1"/>
    <property type="molecule type" value="Genomic_DNA"/>
</dbReference>
<protein>
    <submittedName>
        <fullName evidence="2">Uncharacterized protein</fullName>
    </submittedName>
</protein>
<sequence>MLKRFQTTETESKSIYIAPELFDIPINVGDRSSTIQDTSCALMGITLLLAIIIVIKSKASTYLQLQVQASLEKVAMNTHMIGFFYIRWPIINENALRSLEVIAI</sequence>
<gene>
    <name evidence="2" type="ORF">PREVCOP_04905</name>
</gene>
<proteinExistence type="predicted"/>
<dbReference type="Proteomes" id="UP000004477">
    <property type="component" value="Unassembled WGS sequence"/>
</dbReference>
<accession>D1PCH1</accession>
<keyword evidence="1" id="KW-0812">Transmembrane</keyword>
<evidence type="ECO:0000256" key="1">
    <source>
        <dbReference type="SAM" id="Phobius"/>
    </source>
</evidence>
<evidence type="ECO:0000313" key="2">
    <source>
        <dbReference type="EMBL" id="EFB35623.1"/>
    </source>
</evidence>
<name>D1PCH1_9BACT</name>
<keyword evidence="1" id="KW-0472">Membrane</keyword>
<dbReference type="PaxDb" id="537011-PREVCOP_04905"/>
<organism evidence="2 3">
    <name type="scientific">Segatella copri DSM 18205</name>
    <dbReference type="NCBI Taxonomy" id="537011"/>
    <lineage>
        <taxon>Bacteria</taxon>
        <taxon>Pseudomonadati</taxon>
        <taxon>Bacteroidota</taxon>
        <taxon>Bacteroidia</taxon>
        <taxon>Bacteroidales</taxon>
        <taxon>Prevotellaceae</taxon>
        <taxon>Segatella</taxon>
    </lineage>
</organism>
<keyword evidence="3" id="KW-1185">Reference proteome</keyword>
<reference evidence="2" key="1">
    <citation type="submission" date="2009-11" db="EMBL/GenBank/DDBJ databases">
        <authorList>
            <person name="Weinstock G."/>
            <person name="Sodergren E."/>
            <person name="Clifton S."/>
            <person name="Fulton L."/>
            <person name="Fulton B."/>
            <person name="Courtney L."/>
            <person name="Fronick C."/>
            <person name="Harrison M."/>
            <person name="Strong C."/>
            <person name="Farmer C."/>
            <person name="Delahaunty K."/>
            <person name="Markovic C."/>
            <person name="Hall O."/>
            <person name="Minx P."/>
            <person name="Tomlinson C."/>
            <person name="Mitreva M."/>
            <person name="Nelson J."/>
            <person name="Hou S."/>
            <person name="Wollam A."/>
            <person name="Pepin K.H."/>
            <person name="Johnson M."/>
            <person name="Bhonagiri V."/>
            <person name="Nash W.E."/>
            <person name="Warren W."/>
            <person name="Chinwalla A."/>
            <person name="Mardis E.R."/>
            <person name="Wilson R.K."/>
        </authorList>
    </citation>
    <scope>NUCLEOTIDE SEQUENCE [LARGE SCALE GENOMIC DNA]</scope>
    <source>
        <strain evidence="2">DSM 18205</strain>
    </source>
</reference>
<dbReference type="AlphaFoldDB" id="D1PCH1"/>
<comment type="caution">
    <text evidence="2">The sequence shown here is derived from an EMBL/GenBank/DDBJ whole genome shotgun (WGS) entry which is preliminary data.</text>
</comment>
<feature type="transmembrane region" description="Helical" evidence="1">
    <location>
        <begin position="35"/>
        <end position="55"/>
    </location>
</feature>
<dbReference type="HOGENOM" id="CLU_2247590_0_0_10"/>
<keyword evidence="1" id="KW-1133">Transmembrane helix</keyword>